<reference evidence="2" key="1">
    <citation type="submission" date="2016-01" db="EMBL/GenBank/DDBJ databases">
        <title>Complete genome of Planococcus rifietoensis type strain M8.</title>
        <authorList>
            <person name="See-Too W.S."/>
        </authorList>
    </citation>
    <scope>NUCLEOTIDE SEQUENCE [LARGE SCALE GENOMIC DNA]</scope>
    <source>
        <strain evidence="2">M8</strain>
    </source>
</reference>
<keyword evidence="1" id="KW-0812">Transmembrane</keyword>
<keyword evidence="1" id="KW-1133">Transmembrane helix</keyword>
<organism evidence="2 3">
    <name type="scientific">Planococcus rifietoensis</name>
    <dbReference type="NCBI Taxonomy" id="200991"/>
    <lineage>
        <taxon>Bacteria</taxon>
        <taxon>Bacillati</taxon>
        <taxon>Bacillota</taxon>
        <taxon>Bacilli</taxon>
        <taxon>Bacillales</taxon>
        <taxon>Caryophanaceae</taxon>
        <taxon>Planococcus</taxon>
    </lineage>
</organism>
<evidence type="ECO:0000313" key="3">
    <source>
        <dbReference type="Proteomes" id="UP000067683"/>
    </source>
</evidence>
<keyword evidence="3" id="KW-1185">Reference proteome</keyword>
<feature type="transmembrane region" description="Helical" evidence="1">
    <location>
        <begin position="34"/>
        <end position="53"/>
    </location>
</feature>
<evidence type="ECO:0000313" key="2">
    <source>
        <dbReference type="EMBL" id="ALS75896.1"/>
    </source>
</evidence>
<evidence type="ECO:0000256" key="1">
    <source>
        <dbReference type="SAM" id="Phobius"/>
    </source>
</evidence>
<sequence>MKRTFLVAIILSALVTWGHIFFDLKTFIPDLAANLAIAVSNFILLLGVIYWIGRKGQEEELDS</sequence>
<dbReference type="AlphaFoldDB" id="A0A0U2XTE6"/>
<proteinExistence type="predicted"/>
<protein>
    <submittedName>
        <fullName evidence="2">Uncharacterized protein</fullName>
    </submittedName>
</protein>
<dbReference type="Proteomes" id="UP000067683">
    <property type="component" value="Chromosome"/>
</dbReference>
<dbReference type="EMBL" id="CP013659">
    <property type="protein sequence ID" value="ALS75896.1"/>
    <property type="molecule type" value="Genomic_DNA"/>
</dbReference>
<name>A0A0U2XTE6_9BACL</name>
<keyword evidence="1" id="KW-0472">Membrane</keyword>
<dbReference type="OrthoDB" id="9934588at2"/>
<dbReference type="KEGG" id="prt:AUC31_12130"/>
<accession>A0A0U2XTE6</accession>
<dbReference type="STRING" id="200991.AUC31_12130"/>
<dbReference type="RefSeq" id="WP_058382599.1">
    <property type="nucleotide sequence ID" value="NZ_CP013659.2"/>
</dbReference>
<gene>
    <name evidence="2" type="ORF">AUC31_12130</name>
</gene>